<dbReference type="RefSeq" id="WP_421757306.1">
    <property type="nucleotide sequence ID" value="NZ_CACRTV010000076.1"/>
</dbReference>
<accession>A0A6N3G8M2</accession>
<dbReference type="InterPro" id="IPR015093">
    <property type="entry name" value="Card1_endonucl_dom"/>
</dbReference>
<proteinExistence type="predicted"/>
<reference evidence="2" key="1">
    <citation type="submission" date="2019-11" db="EMBL/GenBank/DDBJ databases">
        <authorList>
            <person name="Feng L."/>
        </authorList>
    </citation>
    <scope>NUCLEOTIDE SEQUENCE</scope>
    <source>
        <strain evidence="2">CParaputrificumLFYP93</strain>
    </source>
</reference>
<dbReference type="Pfam" id="PF09002">
    <property type="entry name" value="Card1_endonuc"/>
    <property type="match status" value="1"/>
</dbReference>
<evidence type="ECO:0000313" key="2">
    <source>
        <dbReference type="EMBL" id="VYU60059.1"/>
    </source>
</evidence>
<name>A0A6N3G8M2_9CLOT</name>
<dbReference type="Gene3D" id="3.40.1350.10">
    <property type="match status" value="1"/>
</dbReference>
<dbReference type="Gene3D" id="3.40.50.10770">
    <property type="entry name" value="Hypothetical protein VC1899 like domain (Restriction endonuclease-like)"/>
    <property type="match status" value="1"/>
</dbReference>
<dbReference type="SUPFAM" id="SSF52980">
    <property type="entry name" value="Restriction endonuclease-like"/>
    <property type="match status" value="1"/>
</dbReference>
<gene>
    <name evidence="2" type="ORF">CPLFYP93_02911</name>
</gene>
<dbReference type="AlphaFoldDB" id="A0A6N3G8M2"/>
<dbReference type="GO" id="GO:0003676">
    <property type="term" value="F:nucleic acid binding"/>
    <property type="evidence" value="ECO:0007669"/>
    <property type="project" value="InterPro"/>
</dbReference>
<sequence length="380" mass="44408">MKFNLLINQLDEHNEVGILLAQKYKIKSVVMLYRNKEKKKLDKFKQLYLDLNKIEVIDELIDEDNYDNLKNIISKYKEKEIIINLTSGNRITSLIMLKIAIELNLQCVYVDLLKKRRYIFDNGYRIIEQPLEDISISDAIHLSGANITLDSTSLAEKSDIQEFTKAILSNLDIWHRYKQKLYDNNIFKHDYKDTSKININKCLVEAEELKLIHSILNYLKEKNEIEFIEDKDNIEVVFKNDYLKGFIFKSGTWLEVVTTLVVQSIKDIDEVKSGLIFYWGDDLKRVRNELDVVAIRDSVLICISCKDSDKYDEDALNELQVYSERLGGRNAIKILVATKQPVKKTVMDRAKEMNINIVILDKNIDIFKKVLIDLIKKKTV</sequence>
<dbReference type="InterPro" id="IPR011335">
    <property type="entry name" value="Restrct_endonuc-II-like"/>
</dbReference>
<dbReference type="InterPro" id="IPR011856">
    <property type="entry name" value="tRNA_endonuc-like_dom_sf"/>
</dbReference>
<organism evidence="2">
    <name type="scientific">Clostridium paraputrificum</name>
    <dbReference type="NCBI Taxonomy" id="29363"/>
    <lineage>
        <taxon>Bacteria</taxon>
        <taxon>Bacillati</taxon>
        <taxon>Bacillota</taxon>
        <taxon>Clostridia</taxon>
        <taxon>Eubacteriales</taxon>
        <taxon>Clostridiaceae</taxon>
        <taxon>Clostridium</taxon>
    </lineage>
</organism>
<dbReference type="EMBL" id="CACRTV010000076">
    <property type="protein sequence ID" value="VYU60059.1"/>
    <property type="molecule type" value="Genomic_DNA"/>
</dbReference>
<protein>
    <recommendedName>
        <fullName evidence="1">Card1 endonuclease domain-containing protein</fullName>
    </recommendedName>
</protein>
<feature type="domain" description="Card1 endonuclease" evidence="1">
    <location>
        <begin position="248"/>
        <end position="371"/>
    </location>
</feature>
<evidence type="ECO:0000259" key="1">
    <source>
        <dbReference type="Pfam" id="PF09002"/>
    </source>
</evidence>